<dbReference type="InterPro" id="IPR042097">
    <property type="entry name" value="Aminopeptidase_N-like_N_sf"/>
</dbReference>
<dbReference type="Proteomes" id="UP001556367">
    <property type="component" value="Unassembled WGS sequence"/>
</dbReference>
<evidence type="ECO:0000313" key="2">
    <source>
        <dbReference type="Proteomes" id="UP001556367"/>
    </source>
</evidence>
<protein>
    <submittedName>
        <fullName evidence="1">Uncharacterized protein</fullName>
    </submittedName>
</protein>
<proteinExistence type="predicted"/>
<gene>
    <name evidence="1" type="ORF">HGRIS_007317</name>
</gene>
<comment type="caution">
    <text evidence="1">The sequence shown here is derived from an EMBL/GenBank/DDBJ whole genome shotgun (WGS) entry which is preliminary data.</text>
</comment>
<dbReference type="Gene3D" id="2.60.40.1730">
    <property type="entry name" value="tricorn interacting facor f3 domain"/>
    <property type="match status" value="1"/>
</dbReference>
<keyword evidence="2" id="KW-1185">Reference proteome</keyword>
<dbReference type="SUPFAM" id="SSF63737">
    <property type="entry name" value="Leukotriene A4 hydrolase N-terminal domain"/>
    <property type="match status" value="1"/>
</dbReference>
<reference evidence="2" key="1">
    <citation type="submission" date="2024-06" db="EMBL/GenBank/DDBJ databases">
        <title>Multi-omics analyses provide insights into the biosynthesis of the anticancer antibiotic pleurotin in Hohenbuehelia grisea.</title>
        <authorList>
            <person name="Weaver J.A."/>
            <person name="Alberti F."/>
        </authorList>
    </citation>
    <scope>NUCLEOTIDE SEQUENCE [LARGE SCALE GENOMIC DNA]</scope>
    <source>
        <strain evidence="2">T-177</strain>
    </source>
</reference>
<accession>A0ABR3J4E1</accession>
<evidence type="ECO:0000313" key="1">
    <source>
        <dbReference type="EMBL" id="KAL0950508.1"/>
    </source>
</evidence>
<organism evidence="1 2">
    <name type="scientific">Hohenbuehelia grisea</name>
    <dbReference type="NCBI Taxonomy" id="104357"/>
    <lineage>
        <taxon>Eukaryota</taxon>
        <taxon>Fungi</taxon>
        <taxon>Dikarya</taxon>
        <taxon>Basidiomycota</taxon>
        <taxon>Agaricomycotina</taxon>
        <taxon>Agaricomycetes</taxon>
        <taxon>Agaricomycetidae</taxon>
        <taxon>Agaricales</taxon>
        <taxon>Pleurotineae</taxon>
        <taxon>Pleurotaceae</taxon>
        <taxon>Hohenbuehelia</taxon>
    </lineage>
</organism>
<name>A0ABR3J4E1_9AGAR</name>
<sequence length="92" mass="10147">MTADPTTQSNYLEIASKHVAFDWNVDFEKQIIAGTATHSLHAIKDGVKEVIFDTSDLEIESVSVNGERTDVSPELISDSVLRLTSLVVQAWD</sequence>
<dbReference type="EMBL" id="JASNQZ010000011">
    <property type="protein sequence ID" value="KAL0950508.1"/>
    <property type="molecule type" value="Genomic_DNA"/>
</dbReference>